<evidence type="ECO:0000313" key="3">
    <source>
        <dbReference type="Proteomes" id="UP000707356"/>
    </source>
</evidence>
<proteinExistence type="predicted"/>
<feature type="compositionally biased region" description="Basic residues" evidence="1">
    <location>
        <begin position="44"/>
        <end position="64"/>
    </location>
</feature>
<name>A0A951P7E4_9CYAN</name>
<feature type="region of interest" description="Disordered" evidence="1">
    <location>
        <begin position="33"/>
        <end position="64"/>
    </location>
</feature>
<dbReference type="EMBL" id="JAHHHV010000014">
    <property type="protein sequence ID" value="MBW4464481.1"/>
    <property type="molecule type" value="Genomic_DNA"/>
</dbReference>
<evidence type="ECO:0000313" key="2">
    <source>
        <dbReference type="EMBL" id="MBW4464481.1"/>
    </source>
</evidence>
<organism evidence="2 3">
    <name type="scientific">Pegethrix bostrychoides GSE-TBD4-15B</name>
    <dbReference type="NCBI Taxonomy" id="2839662"/>
    <lineage>
        <taxon>Bacteria</taxon>
        <taxon>Bacillati</taxon>
        <taxon>Cyanobacteriota</taxon>
        <taxon>Cyanophyceae</taxon>
        <taxon>Oculatellales</taxon>
        <taxon>Oculatellaceae</taxon>
        <taxon>Pegethrix</taxon>
    </lineage>
</organism>
<evidence type="ECO:0000256" key="1">
    <source>
        <dbReference type="SAM" id="MobiDB-lite"/>
    </source>
</evidence>
<reference evidence="2" key="1">
    <citation type="submission" date="2021-05" db="EMBL/GenBank/DDBJ databases">
        <authorList>
            <person name="Pietrasiak N."/>
            <person name="Ward R."/>
            <person name="Stajich J.E."/>
            <person name="Kurbessoian T."/>
        </authorList>
    </citation>
    <scope>NUCLEOTIDE SEQUENCE</scope>
    <source>
        <strain evidence="2">GSE-TBD4-15B</strain>
    </source>
</reference>
<comment type="caution">
    <text evidence="2">The sequence shown here is derived from an EMBL/GenBank/DDBJ whole genome shotgun (WGS) entry which is preliminary data.</text>
</comment>
<reference evidence="2" key="2">
    <citation type="journal article" date="2022" name="Microbiol. Resour. Announc.">
        <title>Metagenome Sequencing to Explore Phylogenomics of Terrestrial Cyanobacteria.</title>
        <authorList>
            <person name="Ward R.D."/>
            <person name="Stajich J.E."/>
            <person name="Johansen J.R."/>
            <person name="Huntemann M."/>
            <person name="Clum A."/>
            <person name="Foster B."/>
            <person name="Foster B."/>
            <person name="Roux S."/>
            <person name="Palaniappan K."/>
            <person name="Varghese N."/>
            <person name="Mukherjee S."/>
            <person name="Reddy T.B.K."/>
            <person name="Daum C."/>
            <person name="Copeland A."/>
            <person name="Chen I.A."/>
            <person name="Ivanova N.N."/>
            <person name="Kyrpides N.C."/>
            <person name="Shapiro N."/>
            <person name="Eloe-Fadrosh E.A."/>
            <person name="Pietrasiak N."/>
        </authorList>
    </citation>
    <scope>NUCLEOTIDE SEQUENCE</scope>
    <source>
        <strain evidence="2">GSE-TBD4-15B</strain>
    </source>
</reference>
<dbReference type="Proteomes" id="UP000707356">
    <property type="component" value="Unassembled WGS sequence"/>
</dbReference>
<dbReference type="AlphaFoldDB" id="A0A951P7E4"/>
<sequence length="64" mass="7429">MLKQTTEYPVGADLLLGAESFLTDLSIEDEALITGGDRSNSNSRSRRRPRRRRPRRRRLRRSST</sequence>
<accession>A0A951P7E4</accession>
<gene>
    <name evidence="2" type="ORF">KME07_03450</name>
</gene>
<protein>
    <submittedName>
        <fullName evidence="2">Uncharacterized protein</fullName>
    </submittedName>
</protein>